<proteinExistence type="predicted"/>
<dbReference type="AlphaFoldDB" id="A0A0V1D2B2"/>
<dbReference type="EMBL" id="JYDI01000053">
    <property type="protein sequence ID" value="KRY55581.1"/>
    <property type="molecule type" value="Genomic_DNA"/>
</dbReference>
<protein>
    <submittedName>
        <fullName evidence="1">Uncharacterized protein</fullName>
    </submittedName>
</protein>
<name>A0A0V1D2B2_TRIBR</name>
<reference evidence="1 2" key="1">
    <citation type="submission" date="2015-01" db="EMBL/GenBank/DDBJ databases">
        <title>Evolution of Trichinella species and genotypes.</title>
        <authorList>
            <person name="Korhonen P.K."/>
            <person name="Edoardo P."/>
            <person name="Giuseppe L.R."/>
            <person name="Gasser R.B."/>
        </authorList>
    </citation>
    <scope>NUCLEOTIDE SEQUENCE [LARGE SCALE GENOMIC DNA]</scope>
    <source>
        <strain evidence="1">ISS120</strain>
    </source>
</reference>
<gene>
    <name evidence="1" type="ORF">T03_8134</name>
</gene>
<sequence>MRCIAEDFIENQTDEKKVKTVKNGSDTSVTICLPRYELPKFHGDVLEFTAFCEQFEDSMHSHQDISDSTKFSHLLCLSNPATVLNRLFWSQTPSDDVMLHEKAVGSRTVRENFC</sequence>
<evidence type="ECO:0000313" key="1">
    <source>
        <dbReference type="EMBL" id="KRY55581.1"/>
    </source>
</evidence>
<evidence type="ECO:0000313" key="2">
    <source>
        <dbReference type="Proteomes" id="UP000054653"/>
    </source>
</evidence>
<accession>A0A0V1D2B2</accession>
<organism evidence="1 2">
    <name type="scientific">Trichinella britovi</name>
    <name type="common">Parasitic roundworm</name>
    <dbReference type="NCBI Taxonomy" id="45882"/>
    <lineage>
        <taxon>Eukaryota</taxon>
        <taxon>Metazoa</taxon>
        <taxon>Ecdysozoa</taxon>
        <taxon>Nematoda</taxon>
        <taxon>Enoplea</taxon>
        <taxon>Dorylaimia</taxon>
        <taxon>Trichinellida</taxon>
        <taxon>Trichinellidae</taxon>
        <taxon>Trichinella</taxon>
    </lineage>
</organism>
<dbReference type="STRING" id="45882.A0A0V1D2B2"/>
<dbReference type="Proteomes" id="UP000054653">
    <property type="component" value="Unassembled WGS sequence"/>
</dbReference>
<keyword evidence="2" id="KW-1185">Reference proteome</keyword>
<comment type="caution">
    <text evidence="1">The sequence shown here is derived from an EMBL/GenBank/DDBJ whole genome shotgun (WGS) entry which is preliminary data.</text>
</comment>